<dbReference type="PROSITE" id="PS50930">
    <property type="entry name" value="HTH_LYTTR"/>
    <property type="match status" value="1"/>
</dbReference>
<dbReference type="AlphaFoldDB" id="A0A918UNQ2"/>
<dbReference type="SMART" id="SM00850">
    <property type="entry name" value="LytTR"/>
    <property type="match status" value="1"/>
</dbReference>
<dbReference type="Proteomes" id="UP000662572">
    <property type="component" value="Unassembled WGS sequence"/>
</dbReference>
<keyword evidence="1" id="KW-1133">Transmembrane helix</keyword>
<keyword evidence="4" id="KW-1185">Reference proteome</keyword>
<dbReference type="GO" id="GO:0003677">
    <property type="term" value="F:DNA binding"/>
    <property type="evidence" value="ECO:0007669"/>
    <property type="project" value="UniProtKB-KW"/>
</dbReference>
<keyword evidence="1" id="KW-0812">Transmembrane</keyword>
<accession>A0A918UNQ2</accession>
<evidence type="ECO:0000259" key="2">
    <source>
        <dbReference type="PROSITE" id="PS50930"/>
    </source>
</evidence>
<keyword evidence="1" id="KW-0472">Membrane</keyword>
<evidence type="ECO:0000313" key="3">
    <source>
        <dbReference type="EMBL" id="GGZ23165.1"/>
    </source>
</evidence>
<feature type="domain" description="HTH LytTR-type" evidence="2">
    <location>
        <begin position="167"/>
        <end position="270"/>
    </location>
</feature>
<reference evidence="3" key="1">
    <citation type="journal article" date="2014" name="Int. J. Syst. Evol. Microbiol.">
        <title>Complete genome sequence of Corynebacterium casei LMG S-19264T (=DSM 44701T), isolated from a smear-ripened cheese.</title>
        <authorList>
            <consortium name="US DOE Joint Genome Institute (JGI-PGF)"/>
            <person name="Walter F."/>
            <person name="Albersmeier A."/>
            <person name="Kalinowski J."/>
            <person name="Ruckert C."/>
        </authorList>
    </citation>
    <scope>NUCLEOTIDE SEQUENCE</scope>
    <source>
        <strain evidence="3">KCTC 32296</strain>
    </source>
</reference>
<gene>
    <name evidence="3" type="ORF">GCM10011273_05130</name>
</gene>
<dbReference type="EMBL" id="BMZB01000001">
    <property type="protein sequence ID" value="GGZ23165.1"/>
    <property type="molecule type" value="Genomic_DNA"/>
</dbReference>
<comment type="caution">
    <text evidence="3">The sequence shown here is derived from an EMBL/GenBank/DDBJ whole genome shotgun (WGS) entry which is preliminary data.</text>
</comment>
<name>A0A918UNQ2_9CAUL</name>
<reference evidence="3" key="2">
    <citation type="submission" date="2020-09" db="EMBL/GenBank/DDBJ databases">
        <authorList>
            <person name="Sun Q."/>
            <person name="Kim S."/>
        </authorList>
    </citation>
    <scope>NUCLEOTIDE SEQUENCE</scope>
    <source>
        <strain evidence="3">KCTC 32296</strain>
    </source>
</reference>
<organism evidence="3 4">
    <name type="scientific">Asticcacaulis endophyticus</name>
    <dbReference type="NCBI Taxonomy" id="1395890"/>
    <lineage>
        <taxon>Bacteria</taxon>
        <taxon>Pseudomonadati</taxon>
        <taxon>Pseudomonadota</taxon>
        <taxon>Alphaproteobacteria</taxon>
        <taxon>Caulobacterales</taxon>
        <taxon>Caulobacteraceae</taxon>
        <taxon>Asticcacaulis</taxon>
    </lineage>
</organism>
<dbReference type="InterPro" id="IPR007492">
    <property type="entry name" value="LytTR_DNA-bd_dom"/>
</dbReference>
<sequence>MRETASEIREMPVTAVRASRITDALMPWAKTYGIAIGMALFLTAIAASGTEVFGLPARFLYWASLMVGGTFIAHGVSFVMDRIMPGRGSNLLRILIHLALIIVPITVMVWIANAALGSIPLHPKYLLYLVGPVAPICVAMTTLYCLANRTPMQSHAHAVSDEVASDAGVFRQRLPFKFRHAEIYALSAEDHYLRVHTSVGQTLILMRLYDAIRELDGIEGSQTHRSWWVAKDAIDDVIKDNGRVTFRLKGEVSAPISRSFQKALKSDGWL</sequence>
<proteinExistence type="predicted"/>
<keyword evidence="3" id="KW-0238">DNA-binding</keyword>
<evidence type="ECO:0000256" key="1">
    <source>
        <dbReference type="SAM" id="Phobius"/>
    </source>
</evidence>
<feature type="transmembrane region" description="Helical" evidence="1">
    <location>
        <begin position="59"/>
        <end position="79"/>
    </location>
</feature>
<protein>
    <submittedName>
        <fullName evidence="3">LytTr DNA-binding domain protein</fullName>
    </submittedName>
</protein>
<dbReference type="Pfam" id="PF04397">
    <property type="entry name" value="LytTR"/>
    <property type="match status" value="1"/>
</dbReference>
<evidence type="ECO:0000313" key="4">
    <source>
        <dbReference type="Proteomes" id="UP000662572"/>
    </source>
</evidence>
<feature type="transmembrane region" description="Helical" evidence="1">
    <location>
        <begin position="91"/>
        <end position="113"/>
    </location>
</feature>
<dbReference type="Gene3D" id="2.40.50.1020">
    <property type="entry name" value="LytTr DNA-binding domain"/>
    <property type="match status" value="1"/>
</dbReference>
<feature type="transmembrane region" description="Helical" evidence="1">
    <location>
        <begin position="27"/>
        <end position="47"/>
    </location>
</feature>
<dbReference type="RefSeq" id="WP_189484792.1">
    <property type="nucleotide sequence ID" value="NZ_BMZB01000001.1"/>
</dbReference>
<feature type="transmembrane region" description="Helical" evidence="1">
    <location>
        <begin position="125"/>
        <end position="147"/>
    </location>
</feature>